<dbReference type="Proteomes" id="UP000886884">
    <property type="component" value="Unassembled WGS sequence"/>
</dbReference>
<dbReference type="Gene3D" id="2.60.40.10">
    <property type="entry name" value="Immunoglobulins"/>
    <property type="match status" value="1"/>
</dbReference>
<accession>A0A9D1TCZ8</accession>
<keyword evidence="2" id="KW-0136">Cellulose degradation</keyword>
<dbReference type="EMBL" id="DVOT01000156">
    <property type="protein sequence ID" value="HIV28075.1"/>
    <property type="molecule type" value="Genomic_DNA"/>
</dbReference>
<dbReference type="InterPro" id="IPR004197">
    <property type="entry name" value="Cellulase_Ig-like"/>
</dbReference>
<feature type="domain" description="Glycoside hydrolase family 9" evidence="5">
    <location>
        <begin position="117"/>
        <end position="472"/>
    </location>
</feature>
<dbReference type="GO" id="GO:0030245">
    <property type="term" value="P:cellulose catabolic process"/>
    <property type="evidence" value="ECO:0007669"/>
    <property type="project" value="UniProtKB-KW"/>
</dbReference>
<evidence type="ECO:0000313" key="7">
    <source>
        <dbReference type="EMBL" id="HIV28075.1"/>
    </source>
</evidence>
<dbReference type="Gene3D" id="1.50.10.10">
    <property type="match status" value="1"/>
</dbReference>
<dbReference type="Pfam" id="PF02927">
    <property type="entry name" value="CelD_N"/>
    <property type="match status" value="1"/>
</dbReference>
<evidence type="ECO:0000259" key="6">
    <source>
        <dbReference type="Pfam" id="PF02927"/>
    </source>
</evidence>
<dbReference type="AlphaFoldDB" id="A0A9D1TCZ8"/>
<dbReference type="InterPro" id="IPR014756">
    <property type="entry name" value="Ig_E-set"/>
</dbReference>
<keyword evidence="7" id="KW-0378">Hydrolase</keyword>
<keyword evidence="4" id="KW-0624">Polysaccharide degradation</keyword>
<evidence type="ECO:0000256" key="2">
    <source>
        <dbReference type="ARBA" id="ARBA00023001"/>
    </source>
</evidence>
<keyword evidence="3" id="KW-0119">Carbohydrate metabolism</keyword>
<feature type="domain" description="Cellulase Ig-like" evidence="6">
    <location>
        <begin position="7"/>
        <end position="80"/>
    </location>
</feature>
<name>A0A9D1TCZ8_9FIRM</name>
<dbReference type="SUPFAM" id="SSF48208">
    <property type="entry name" value="Six-hairpin glycosidases"/>
    <property type="match status" value="1"/>
</dbReference>
<comment type="caution">
    <text evidence="7">The sequence shown here is derived from an EMBL/GenBank/DDBJ whole genome shotgun (WGS) entry which is preliminary data.</text>
</comment>
<dbReference type="GO" id="GO:0008810">
    <property type="term" value="F:cellulase activity"/>
    <property type="evidence" value="ECO:0007669"/>
    <property type="project" value="InterPro"/>
</dbReference>
<dbReference type="InterPro" id="IPR013783">
    <property type="entry name" value="Ig-like_fold"/>
</dbReference>
<evidence type="ECO:0000256" key="3">
    <source>
        <dbReference type="ARBA" id="ARBA00023277"/>
    </source>
</evidence>
<organism evidence="7 8">
    <name type="scientific">Candidatus Ornithocaccomicrobium faecavium</name>
    <dbReference type="NCBI Taxonomy" id="2840890"/>
    <lineage>
        <taxon>Bacteria</taxon>
        <taxon>Bacillati</taxon>
        <taxon>Bacillota</taxon>
        <taxon>Clostridia</taxon>
        <taxon>Candidatus Ornithocaccomicrobium</taxon>
    </lineage>
</organism>
<evidence type="ECO:0000256" key="1">
    <source>
        <dbReference type="ARBA" id="ARBA00007072"/>
    </source>
</evidence>
<dbReference type="InterPro" id="IPR012341">
    <property type="entry name" value="6hp_glycosidase-like_sf"/>
</dbReference>
<evidence type="ECO:0000259" key="5">
    <source>
        <dbReference type="Pfam" id="PF00759"/>
    </source>
</evidence>
<protein>
    <submittedName>
        <fullName evidence="7">Glycoside hydrolase family 9 protein</fullName>
    </submittedName>
</protein>
<gene>
    <name evidence="7" type="ORF">IAA64_08900</name>
</gene>
<dbReference type="InterPro" id="IPR008928">
    <property type="entry name" value="6-hairpin_glycosidase_sf"/>
</dbReference>
<dbReference type="InterPro" id="IPR001701">
    <property type="entry name" value="Glyco_hydro_9"/>
</dbReference>
<reference evidence="7" key="1">
    <citation type="submission" date="2020-10" db="EMBL/GenBank/DDBJ databases">
        <authorList>
            <person name="Gilroy R."/>
        </authorList>
    </citation>
    <scope>NUCLEOTIDE SEQUENCE</scope>
    <source>
        <strain evidence="7">CHK183-6373</strain>
    </source>
</reference>
<evidence type="ECO:0000256" key="4">
    <source>
        <dbReference type="ARBA" id="ARBA00023326"/>
    </source>
</evidence>
<sequence length="528" mass="57985">MDPVCKIVYSQVGYDVGRDKRAFIAHAAPDARFSLRNAITGEEAFAGSVAPWGEKWGANWNVLDFSGLEQPGDYQLRVESGETLLAESASPVRVGREQLWQQSWYAVSLEQLDVRAANAYRSEGGWRDCGSELQEVSSHAIMLEALCDLLESGRLAEAERARVEAHLATGADYIALCQRPEGGFVHEIRHNPAISTGNCANAAAVLARVARLLAKSRPDKAAGYAARAERGYRWIAQHGPLRADFASECFTITHGAPATMQTPPREWMTRDLLAMLGAALALHRLGRPGYLEQAAAYADWVLTRQIAQSEAEYGLYGHFRTYDSFPFSEKANLHCGAWDLPYKNYNQGAHRPHWLLPLIELCECYPEKARCAAWLDGVRRFAYGYFLPACQSSPFGILLAGVYAGQGLLHFSGWYHGHAKIYGYAAALAEAFYRLWGDAAFRALSTANLQWIAGLNVAGQSLIVGVGNDAVRDWNALRGTIVNGFDASKQFSVAPVSRESDLPAFLDDEGGIHHCAGYLTGLCAAYKR</sequence>
<proteinExistence type="inferred from homology"/>
<dbReference type="CDD" id="cd02850">
    <property type="entry name" value="E_set_Cellulase_N"/>
    <property type="match status" value="1"/>
</dbReference>
<dbReference type="SUPFAM" id="SSF81296">
    <property type="entry name" value="E set domains"/>
    <property type="match status" value="1"/>
</dbReference>
<reference evidence="7" key="2">
    <citation type="journal article" date="2021" name="PeerJ">
        <title>Extensive microbial diversity within the chicken gut microbiome revealed by metagenomics and culture.</title>
        <authorList>
            <person name="Gilroy R."/>
            <person name="Ravi A."/>
            <person name="Getino M."/>
            <person name="Pursley I."/>
            <person name="Horton D.L."/>
            <person name="Alikhan N.F."/>
            <person name="Baker D."/>
            <person name="Gharbi K."/>
            <person name="Hall N."/>
            <person name="Watson M."/>
            <person name="Adriaenssens E.M."/>
            <person name="Foster-Nyarko E."/>
            <person name="Jarju S."/>
            <person name="Secka A."/>
            <person name="Antonio M."/>
            <person name="Oren A."/>
            <person name="Chaudhuri R.R."/>
            <person name="La Ragione R."/>
            <person name="Hildebrand F."/>
            <person name="Pallen M.J."/>
        </authorList>
    </citation>
    <scope>NUCLEOTIDE SEQUENCE</scope>
    <source>
        <strain evidence="7">CHK183-6373</strain>
    </source>
</reference>
<evidence type="ECO:0000313" key="8">
    <source>
        <dbReference type="Proteomes" id="UP000886884"/>
    </source>
</evidence>
<dbReference type="Pfam" id="PF00759">
    <property type="entry name" value="Glyco_hydro_9"/>
    <property type="match status" value="1"/>
</dbReference>
<comment type="similarity">
    <text evidence="1">Belongs to the glycosyl hydrolase 9 (cellulase E) family.</text>
</comment>